<evidence type="ECO:0000313" key="2">
    <source>
        <dbReference type="Proteomes" id="UP000000702"/>
    </source>
</evidence>
<dbReference type="VEuPathDB" id="TriTrypDB:TcIL3000_0_40150"/>
<protein>
    <submittedName>
        <fullName evidence="1">WGS project CAEQ00000000 data, annotated contig 1648</fullName>
    </submittedName>
</protein>
<accession>F9W7S4</accession>
<reference evidence="1 2" key="2">
    <citation type="journal article" date="2012" name="Proc. Natl. Acad. Sci. U.S.A.">
        <title>Antigenic diversity is generated by distinct evolutionary mechanisms in African trypanosome species.</title>
        <authorList>
            <person name="Jackson A.P."/>
            <person name="Berry A."/>
            <person name="Aslett M."/>
            <person name="Allison H.C."/>
            <person name="Burton P."/>
            <person name="Vavrova-Anderson J."/>
            <person name="Brown R."/>
            <person name="Browne H."/>
            <person name="Corton N."/>
            <person name="Hauser H."/>
            <person name="Gamble J."/>
            <person name="Gilderthorp R."/>
            <person name="Marcello L."/>
            <person name="McQuillan J."/>
            <person name="Otto T.D."/>
            <person name="Quail M.A."/>
            <person name="Sanders M.J."/>
            <person name="van Tonder A."/>
            <person name="Ginger M.L."/>
            <person name="Field M.C."/>
            <person name="Barry J.D."/>
            <person name="Hertz-Fowler C."/>
            <person name="Berriman M."/>
        </authorList>
    </citation>
    <scope>NUCLEOTIDE SEQUENCE [LARGE SCALE GENOMIC DNA]</scope>
    <source>
        <strain evidence="1 2">IL3000</strain>
    </source>
</reference>
<name>F9W7S4_TRYCI</name>
<dbReference type="Proteomes" id="UP000000702">
    <property type="component" value="Unassembled WGS sequence"/>
</dbReference>
<dbReference type="AlphaFoldDB" id="F9W7S4"/>
<keyword evidence="2" id="KW-1185">Reference proteome</keyword>
<organism evidence="1 2">
    <name type="scientific">Trypanosoma congolense (strain IL3000)</name>
    <dbReference type="NCBI Taxonomy" id="1068625"/>
    <lineage>
        <taxon>Eukaryota</taxon>
        <taxon>Discoba</taxon>
        <taxon>Euglenozoa</taxon>
        <taxon>Kinetoplastea</taxon>
        <taxon>Metakinetoplastina</taxon>
        <taxon>Trypanosomatida</taxon>
        <taxon>Trypanosomatidae</taxon>
        <taxon>Trypanosoma</taxon>
        <taxon>Nannomonas</taxon>
    </lineage>
</organism>
<reference evidence="2" key="1">
    <citation type="submission" date="2011-07" db="EMBL/GenBank/DDBJ databases">
        <title>Divergent evolution of antigenic variation in African trypanosomes.</title>
        <authorList>
            <person name="Jackson A.P."/>
            <person name="Berry A."/>
            <person name="Allison H.C."/>
            <person name="Burton P."/>
            <person name="Anderson J."/>
            <person name="Aslett M."/>
            <person name="Brown R."/>
            <person name="Corton N."/>
            <person name="Harris D."/>
            <person name="Hauser H."/>
            <person name="Gamble J."/>
            <person name="Gilderthorp R."/>
            <person name="McQuillan J."/>
            <person name="Quail M.A."/>
            <person name="Sanders M."/>
            <person name="Van Tonder A."/>
            <person name="Ginger M.L."/>
            <person name="Donelson J.E."/>
            <person name="Field M.C."/>
            <person name="Barry J.D."/>
            <person name="Berriman M."/>
            <person name="Hertz-Fowler C."/>
        </authorList>
    </citation>
    <scope>NUCLEOTIDE SEQUENCE [LARGE SCALE GENOMIC DNA]</scope>
    <source>
        <strain evidence="2">IL3000</strain>
    </source>
</reference>
<comment type="caution">
    <text evidence="1">The sequence shown here is derived from an EMBL/GenBank/DDBJ whole genome shotgun (WGS) entry which is preliminary data.</text>
</comment>
<gene>
    <name evidence="1" type="ORF">TCIL3000_0_40150</name>
</gene>
<proteinExistence type="predicted"/>
<sequence>MRPWGLGKKLLTGAPQWRCASLTSHGSGFAAATTWWSKRSSKKMRSAYSVKTSREGVPLLLIFSNFFSMSVCKDFPYSFSFLGVIVFRVPFTKTAPPQDRTGTLDLWSKCPPRPRCFPHRLSPDARASLKSEAWLARTKVARVESAKWLLLWVGM</sequence>
<evidence type="ECO:0000313" key="1">
    <source>
        <dbReference type="EMBL" id="CCD13246.1"/>
    </source>
</evidence>
<dbReference type="EMBL" id="CAEQ01001073">
    <property type="protein sequence ID" value="CCD13246.1"/>
    <property type="molecule type" value="Genomic_DNA"/>
</dbReference>